<dbReference type="PANTHER" id="PTHR33121:SF23">
    <property type="entry name" value="CYCLIC DI-GMP PHOSPHODIESTERASE PDEB"/>
    <property type="match status" value="1"/>
</dbReference>
<dbReference type="STRING" id="28885.EI16_07930"/>
<sequence>MWRKLSIKFQLMVLISVVTFTVAISSLGVAFWLDKKQRQNLAIELSDQINTALKHDLLEGMLSNNADTYSDLNFTLSGFQQIDRVVLFDNDNKAIYTYRHGTHHYHDLIAKSTETPQFSGVDLYVRHPLEEGGHRFGSVAYVIDMEDFSTQIEKHLIFLILALPLELIFALALAWWISRSYNKPFSLLADSMQKNDVVRNRFYTVETSSQNEIGKLFDGYNQMIQKIESTTEQMRYQSEHDSLTGLFNRYYLEQKIQACLQDDSVGYHTIISIDIDQFRLINDSAGHQAGDELLKMVSQHCLQHLPKDTMIGRVESDIFYLLLPQYSEQQAMFLANGLLDILSDFRFTWQGEAHSVSASLGMVVFKPNEYTLEELIKALESATHTAKSLGRNKLHIFQLDDKKAALYNQELQTANMVKEALANDGSGNAARFELYAQAIVPLQEDDAASQQFGYEILLRLRNGEGNIIPPDRFLPTAERYQLMSEIDSYVLWHFIETVSAHPQHLENLHLAHVNLAGSSLNHPDFQAKLKQAVTTFHFPWQKLELEITETSAIGNFNQAAQFIQYCKNLGIGLALDDFGTGMSSFEYLKSLPFDVVKIDGSFIKDMHTDPSDKAVIRYIQEISALRNQKTVAEYVETEQDLQVLTEIGITYGQGYYLGKPKPLSEWL</sequence>
<evidence type="ECO:0000313" key="5">
    <source>
        <dbReference type="Proteomes" id="UP000027341"/>
    </source>
</evidence>
<dbReference type="InterPro" id="IPR000160">
    <property type="entry name" value="GGDEF_dom"/>
</dbReference>
<dbReference type="AlphaFoldDB" id="A0A067A0U6"/>
<dbReference type="Gene3D" id="3.30.70.270">
    <property type="match status" value="1"/>
</dbReference>
<dbReference type="InterPro" id="IPR050706">
    <property type="entry name" value="Cyclic-di-GMP_PDE-like"/>
</dbReference>
<dbReference type="CDD" id="cd01948">
    <property type="entry name" value="EAL"/>
    <property type="match status" value="1"/>
</dbReference>
<evidence type="ECO:0000256" key="1">
    <source>
        <dbReference type="SAM" id="Phobius"/>
    </source>
</evidence>
<feature type="transmembrane region" description="Helical" evidence="1">
    <location>
        <begin position="156"/>
        <end position="177"/>
    </location>
</feature>
<evidence type="ECO:0000259" key="2">
    <source>
        <dbReference type="PROSITE" id="PS50883"/>
    </source>
</evidence>
<reference evidence="4 5" key="1">
    <citation type="submission" date="2014-04" db="EMBL/GenBank/DDBJ databases">
        <title>Draft genome sequence of Hydrogenovibrio marinus MH-110, a model organism for aerobic H2 metabolism.</title>
        <authorList>
            <person name="Cha H.J."/>
            <person name="Jo B.H."/>
            <person name="Hwang B.H."/>
        </authorList>
    </citation>
    <scope>NUCLEOTIDE SEQUENCE [LARGE SCALE GENOMIC DNA]</scope>
    <source>
        <strain evidence="4 5">MH-110</strain>
    </source>
</reference>
<dbReference type="Gene3D" id="6.10.340.10">
    <property type="match status" value="1"/>
</dbReference>
<dbReference type="GO" id="GO:0071111">
    <property type="term" value="F:cyclic-guanylate-specific phosphodiesterase activity"/>
    <property type="evidence" value="ECO:0007669"/>
    <property type="project" value="InterPro"/>
</dbReference>
<protein>
    <submittedName>
        <fullName evidence="4">Diguanylate cyclase</fullName>
    </submittedName>
</protein>
<organism evidence="4 5">
    <name type="scientific">Hydrogenovibrio marinus</name>
    <dbReference type="NCBI Taxonomy" id="28885"/>
    <lineage>
        <taxon>Bacteria</taxon>
        <taxon>Pseudomonadati</taxon>
        <taxon>Pseudomonadota</taxon>
        <taxon>Gammaproteobacteria</taxon>
        <taxon>Thiotrichales</taxon>
        <taxon>Piscirickettsiaceae</taxon>
        <taxon>Hydrogenovibrio</taxon>
    </lineage>
</organism>
<dbReference type="EMBL" id="JMIU01000001">
    <property type="protein sequence ID" value="KDN96206.1"/>
    <property type="molecule type" value="Genomic_DNA"/>
</dbReference>
<accession>A0A067A0U6</accession>
<dbReference type="PROSITE" id="PS50887">
    <property type="entry name" value="GGDEF"/>
    <property type="match status" value="1"/>
</dbReference>
<dbReference type="SMART" id="SM00267">
    <property type="entry name" value="GGDEF"/>
    <property type="match status" value="1"/>
</dbReference>
<feature type="domain" description="GGDEF" evidence="3">
    <location>
        <begin position="266"/>
        <end position="399"/>
    </location>
</feature>
<dbReference type="Proteomes" id="UP000027341">
    <property type="component" value="Unassembled WGS sequence"/>
</dbReference>
<feature type="domain" description="EAL" evidence="2">
    <location>
        <begin position="410"/>
        <end position="667"/>
    </location>
</feature>
<evidence type="ECO:0000313" key="4">
    <source>
        <dbReference type="EMBL" id="KDN96206.1"/>
    </source>
</evidence>
<feature type="transmembrane region" description="Helical" evidence="1">
    <location>
        <begin position="12"/>
        <end position="33"/>
    </location>
</feature>
<keyword evidence="1" id="KW-1133">Transmembrane helix</keyword>
<dbReference type="SUPFAM" id="SSF141868">
    <property type="entry name" value="EAL domain-like"/>
    <property type="match status" value="1"/>
</dbReference>
<dbReference type="RefSeq" id="WP_029911886.1">
    <property type="nucleotide sequence ID" value="NZ_AP020335.1"/>
</dbReference>
<dbReference type="InterPro" id="IPR043128">
    <property type="entry name" value="Rev_trsase/Diguanyl_cyclase"/>
</dbReference>
<dbReference type="Pfam" id="PF00990">
    <property type="entry name" value="GGDEF"/>
    <property type="match status" value="1"/>
</dbReference>
<keyword evidence="5" id="KW-1185">Reference proteome</keyword>
<name>A0A067A0U6_HYDMR</name>
<dbReference type="InterPro" id="IPR001633">
    <property type="entry name" value="EAL_dom"/>
</dbReference>
<dbReference type="NCBIfam" id="TIGR00254">
    <property type="entry name" value="GGDEF"/>
    <property type="match status" value="1"/>
</dbReference>
<dbReference type="PANTHER" id="PTHR33121">
    <property type="entry name" value="CYCLIC DI-GMP PHOSPHODIESTERASE PDEF"/>
    <property type="match status" value="1"/>
</dbReference>
<proteinExistence type="predicted"/>
<keyword evidence="1" id="KW-0472">Membrane</keyword>
<dbReference type="Pfam" id="PF00563">
    <property type="entry name" value="EAL"/>
    <property type="match status" value="1"/>
</dbReference>
<dbReference type="Gene3D" id="3.20.20.450">
    <property type="entry name" value="EAL domain"/>
    <property type="match status" value="1"/>
</dbReference>
<keyword evidence="1" id="KW-0812">Transmembrane</keyword>
<dbReference type="PROSITE" id="PS50883">
    <property type="entry name" value="EAL"/>
    <property type="match status" value="1"/>
</dbReference>
<dbReference type="CDD" id="cd01949">
    <property type="entry name" value="GGDEF"/>
    <property type="match status" value="1"/>
</dbReference>
<dbReference type="SMART" id="SM00052">
    <property type="entry name" value="EAL"/>
    <property type="match status" value="1"/>
</dbReference>
<gene>
    <name evidence="4" type="ORF">EI16_07930</name>
</gene>
<dbReference type="SUPFAM" id="SSF55073">
    <property type="entry name" value="Nucleotide cyclase"/>
    <property type="match status" value="1"/>
</dbReference>
<evidence type="ECO:0000259" key="3">
    <source>
        <dbReference type="PROSITE" id="PS50887"/>
    </source>
</evidence>
<dbReference type="InterPro" id="IPR035919">
    <property type="entry name" value="EAL_sf"/>
</dbReference>
<comment type="caution">
    <text evidence="4">The sequence shown here is derived from an EMBL/GenBank/DDBJ whole genome shotgun (WGS) entry which is preliminary data.</text>
</comment>
<dbReference type="InterPro" id="IPR029787">
    <property type="entry name" value="Nucleotide_cyclase"/>
</dbReference>